<accession>A0A5K7Y7X2</accession>
<proteinExistence type="predicted"/>
<sequence length="52" mass="6287">MGPFVGFLLVYYIVEKILEYEIERQADRDAEEFLQRLENIIDRVDRISVIRL</sequence>
<dbReference type="EMBL" id="LC506465">
    <property type="protein sequence ID" value="BBO54047.1"/>
    <property type="molecule type" value="Genomic_DNA"/>
</dbReference>
<evidence type="ECO:0000313" key="1">
    <source>
        <dbReference type="EMBL" id="BBO54047.1"/>
    </source>
</evidence>
<reference evidence="1" key="1">
    <citation type="journal article" date="2020" name="Sci. Rep.">
        <title>A novel Asfarvirus-like virus identified as a potential cause of mass mortality of abalone.</title>
        <authorList>
            <person name="Matsuyama T."/>
            <person name="Takano T."/>
            <person name="Nishiki I."/>
            <person name="Fujiwara A."/>
            <person name="Kiryu I."/>
            <person name="Inada M."/>
            <person name="Sakai T."/>
            <person name="Terashima S."/>
            <person name="Matsuura Y."/>
            <person name="Isowa K."/>
            <person name="Nakayasu C."/>
        </authorList>
    </citation>
    <scope>NUCLEOTIDE SEQUENCE</scope>
</reference>
<name>A0A5K7Y7X2_9VIRU</name>
<organism evidence="1">
    <name type="scientific">Abalone asfa-like virus</name>
    <dbReference type="NCBI Taxonomy" id="2839893"/>
    <lineage>
        <taxon>Viruses</taxon>
        <taxon>Varidnaviria</taxon>
        <taxon>Bamfordvirae</taxon>
        <taxon>Nucleocytoviricota</taxon>
        <taxon>Pokkesviricetes</taxon>
        <taxon>Asfuvirales</taxon>
        <taxon>Asfarviridae</taxon>
    </lineage>
</organism>
<protein>
    <submittedName>
        <fullName evidence="1">Uncharacterized protein</fullName>
    </submittedName>
</protein>